<name>A0A2P7ASY1_9HYPH</name>
<dbReference type="PANTHER" id="PTHR12993:SF30">
    <property type="entry name" value="N-ACETYL-ALPHA-D-GLUCOSAMINYL L-MALATE DEACETYLASE 1"/>
    <property type="match status" value="1"/>
</dbReference>
<dbReference type="Gene3D" id="3.40.50.10320">
    <property type="entry name" value="LmbE-like"/>
    <property type="match status" value="1"/>
</dbReference>
<gene>
    <name evidence="1" type="ORF">CU103_28555</name>
</gene>
<dbReference type="OrthoDB" id="3514174at2"/>
<organism evidence="1 2">
    <name type="scientific">Phyllobacterium sophorae</name>
    <dbReference type="NCBI Taxonomy" id="1520277"/>
    <lineage>
        <taxon>Bacteria</taxon>
        <taxon>Pseudomonadati</taxon>
        <taxon>Pseudomonadota</taxon>
        <taxon>Alphaproteobacteria</taxon>
        <taxon>Hyphomicrobiales</taxon>
        <taxon>Phyllobacteriaceae</taxon>
        <taxon>Phyllobacterium</taxon>
    </lineage>
</organism>
<dbReference type="GO" id="GO:0016811">
    <property type="term" value="F:hydrolase activity, acting on carbon-nitrogen (but not peptide) bonds, in linear amides"/>
    <property type="evidence" value="ECO:0007669"/>
    <property type="project" value="TreeGrafter"/>
</dbReference>
<reference evidence="2" key="1">
    <citation type="submission" date="2017-11" db="EMBL/GenBank/DDBJ databases">
        <authorList>
            <person name="Kuznetsova I."/>
            <person name="Sazanova A."/>
            <person name="Chirak E."/>
            <person name="Safronova V."/>
            <person name="Willems A."/>
        </authorList>
    </citation>
    <scope>NUCLEOTIDE SEQUENCE [LARGE SCALE GENOMIC DNA]</scope>
    <source>
        <strain evidence="2">CCBAU 03422</strain>
    </source>
</reference>
<dbReference type="EMBL" id="PGGM01000020">
    <property type="protein sequence ID" value="PSH57314.1"/>
    <property type="molecule type" value="Genomic_DNA"/>
</dbReference>
<dbReference type="RefSeq" id="WP_106667422.1">
    <property type="nucleotide sequence ID" value="NZ_PGGM01000020.1"/>
</dbReference>
<evidence type="ECO:0000313" key="2">
    <source>
        <dbReference type="Proteomes" id="UP000241764"/>
    </source>
</evidence>
<keyword evidence="2" id="KW-1185">Reference proteome</keyword>
<protein>
    <submittedName>
        <fullName evidence="1">PIG-L domain-containing protein</fullName>
    </submittedName>
</protein>
<evidence type="ECO:0000313" key="1">
    <source>
        <dbReference type="EMBL" id="PSH57314.1"/>
    </source>
</evidence>
<proteinExistence type="predicted"/>
<dbReference type="PANTHER" id="PTHR12993">
    <property type="entry name" value="N-ACETYLGLUCOSAMINYL-PHOSPHATIDYLINOSITOL DE-N-ACETYLASE-RELATED"/>
    <property type="match status" value="1"/>
</dbReference>
<dbReference type="AlphaFoldDB" id="A0A2P7ASY1"/>
<accession>A0A2P7ASY1</accession>
<dbReference type="SUPFAM" id="SSF102588">
    <property type="entry name" value="LmbE-like"/>
    <property type="match status" value="1"/>
</dbReference>
<comment type="caution">
    <text evidence="1">The sequence shown here is derived from an EMBL/GenBank/DDBJ whole genome shotgun (WGS) entry which is preliminary data.</text>
</comment>
<dbReference type="InterPro" id="IPR024078">
    <property type="entry name" value="LmbE-like_dom_sf"/>
</dbReference>
<dbReference type="Pfam" id="PF02585">
    <property type="entry name" value="PIG-L"/>
    <property type="match status" value="1"/>
</dbReference>
<dbReference type="InterPro" id="IPR003737">
    <property type="entry name" value="GlcNAc_PI_deacetylase-related"/>
</dbReference>
<sequence length="219" mass="24746">MRQLPLARRGERLSVLCLGAHSDDIEIGAGGTILSLIAEGVLLDVHWCVLSAPGVRAREANESAMAFLEGAASCKIELAEFEDSYFPSQTREIKQWLTALRDRISPGVIFTHARDDAHQDHREVNRLTTNIFRNHLVLEYEIPKWDGDLTQHNTYVPLTAAVMDRKVQLLLEHFGTQRSKDWFDELTFKGLARLRGMECRAAERFAEAFTSRKLTLAIG</sequence>
<dbReference type="Proteomes" id="UP000241764">
    <property type="component" value="Unassembled WGS sequence"/>
</dbReference>